<dbReference type="InterPro" id="IPR031681">
    <property type="entry name" value="YwqH-like"/>
</dbReference>
<gene>
    <name evidence="1" type="ORF">CAI16_15185</name>
</gene>
<name>A0A3E0WMH0_9BACI</name>
<accession>A0A3E0WMH0</accession>
<dbReference type="Pfam" id="PF16888">
    <property type="entry name" value="YwqH-like"/>
    <property type="match status" value="1"/>
</dbReference>
<proteinExistence type="predicted"/>
<reference evidence="1 2" key="1">
    <citation type="submission" date="2017-05" db="EMBL/GenBank/DDBJ databases">
        <title>Virgibacillus sp. AK90 isolated from a saltern of Kakinada, India.</title>
        <authorList>
            <person name="Gupta V."/>
            <person name="Sidhu C."/>
            <person name="Korpole S."/>
            <person name="Pinnaka A.K."/>
        </authorList>
    </citation>
    <scope>NUCLEOTIDE SEQUENCE [LARGE SCALE GENOMIC DNA]</scope>
    <source>
        <strain evidence="1 2">AK90</strain>
    </source>
</reference>
<comment type="caution">
    <text evidence="1">The sequence shown here is derived from an EMBL/GenBank/DDBJ whole genome shotgun (WGS) entry which is preliminary data.</text>
</comment>
<dbReference type="Proteomes" id="UP000256488">
    <property type="component" value="Unassembled WGS sequence"/>
</dbReference>
<evidence type="ECO:0000313" key="2">
    <source>
        <dbReference type="Proteomes" id="UP000256488"/>
    </source>
</evidence>
<dbReference type="AlphaFoldDB" id="A0A3E0WMH0"/>
<sequence>MDQSYQINILKNYIHTLNGQINENKIHIAKLQLVQRNIIKNQEELASNQQLVEKPPLTNDTWEGKYATEFSEYRRTIKSEFNDVIQVQIETLLENIETKIVQLSNINEDHYSSIVSHRKKITVLKHS</sequence>
<protein>
    <submittedName>
        <fullName evidence="1">Uncharacterized protein</fullName>
    </submittedName>
</protein>
<dbReference type="RefSeq" id="WP_116279092.1">
    <property type="nucleotide sequence ID" value="NZ_NFZX01000039.1"/>
</dbReference>
<evidence type="ECO:0000313" key="1">
    <source>
        <dbReference type="EMBL" id="RFA33351.1"/>
    </source>
</evidence>
<organism evidence="1 2">
    <name type="scientific">Virgibacillus dokdonensis</name>
    <dbReference type="NCBI Taxonomy" id="302167"/>
    <lineage>
        <taxon>Bacteria</taxon>
        <taxon>Bacillati</taxon>
        <taxon>Bacillota</taxon>
        <taxon>Bacilli</taxon>
        <taxon>Bacillales</taxon>
        <taxon>Bacillaceae</taxon>
        <taxon>Virgibacillus</taxon>
    </lineage>
</organism>
<dbReference type="EMBL" id="NFZX01000039">
    <property type="protein sequence ID" value="RFA33351.1"/>
    <property type="molecule type" value="Genomic_DNA"/>
</dbReference>